<comment type="caution">
    <text evidence="3">The sequence shown here is derived from an EMBL/GenBank/DDBJ whole genome shotgun (WGS) entry which is preliminary data.</text>
</comment>
<sequence length="568" mass="63960">MGDITADIEALSTYEFLTPRLLTASKSHETNNRVEEPTGRFFEVSLRNGAKGVVKIFPTHNSGSNSEATMLNLIHLKLNTLHNQFIIHPQPVPPLPEVQQTIFYFDCADFDNSGSTITLATVLSQSRKRPLPEDVSKRLIFMIISGVCGLHSMGIMHRNIKPSNFLFITSADRQAVRLVVADFTIATQISPQGLTQSEDIFKRGSLPYQPYEIHIRESYNESIDVWAVGCIIYELLTGNQAFPQKSSLSLQQAVKQGKLFPESHQKRFGHLCHRDPAERLRPPLSSLLKDPYFSPITENPLLTTEEFHTLLYGPPVVQNQVIEPQQPVVSHTFYPNILKSPPQPQPSNTESEYASNNNQPSRPHFDPNADLADRVVSDEDFRNNQQQQQLLQEQQLLQQQQLFQQQQINANQASPSPPPDPNKPIVVASAPPNPMGTTHRFGRQHKKADDDFKIACSHCGMAVRSSDMEEHVRTKHPQQPEEPKAQIVEAKPPKKERRRREPAELQQVPTQIDAPARPPSNVNENEERQQPFVDDSSQPQTSPPCDSQEEPEPTMSEVTPNACCCVLF</sequence>
<evidence type="ECO:0000259" key="2">
    <source>
        <dbReference type="PROSITE" id="PS50011"/>
    </source>
</evidence>
<dbReference type="InterPro" id="IPR000719">
    <property type="entry name" value="Prot_kinase_dom"/>
</dbReference>
<feature type="compositionally biased region" description="Basic and acidic residues" evidence="1">
    <location>
        <begin position="466"/>
        <end position="484"/>
    </location>
</feature>
<protein>
    <recommendedName>
        <fullName evidence="2">Protein kinase domain-containing protein</fullName>
    </recommendedName>
</protein>
<dbReference type="Pfam" id="PF00069">
    <property type="entry name" value="Pkinase"/>
    <property type="match status" value="1"/>
</dbReference>
<proteinExistence type="predicted"/>
<dbReference type="EMBL" id="JARBJD010000015">
    <property type="protein sequence ID" value="KAK2961611.1"/>
    <property type="molecule type" value="Genomic_DNA"/>
</dbReference>
<evidence type="ECO:0000313" key="3">
    <source>
        <dbReference type="EMBL" id="KAK2961611.1"/>
    </source>
</evidence>
<dbReference type="SUPFAM" id="SSF56112">
    <property type="entry name" value="Protein kinase-like (PK-like)"/>
    <property type="match status" value="1"/>
</dbReference>
<keyword evidence="4" id="KW-1185">Reference proteome</keyword>
<dbReference type="PANTHER" id="PTHR44167">
    <property type="entry name" value="OVARIAN-SPECIFIC SERINE/THREONINE-PROTEIN KINASE LOK-RELATED"/>
    <property type="match status" value="1"/>
</dbReference>
<feature type="domain" description="Protein kinase" evidence="2">
    <location>
        <begin position="1"/>
        <end position="293"/>
    </location>
</feature>
<name>A0ABQ9YD83_9EUKA</name>
<evidence type="ECO:0000313" key="4">
    <source>
        <dbReference type="Proteomes" id="UP001281761"/>
    </source>
</evidence>
<dbReference type="PANTHER" id="PTHR44167:SF18">
    <property type="entry name" value="PROTEIN KINASE DOMAIN-CONTAINING PROTEIN"/>
    <property type="match status" value="1"/>
</dbReference>
<dbReference type="Proteomes" id="UP001281761">
    <property type="component" value="Unassembled WGS sequence"/>
</dbReference>
<organism evidence="3 4">
    <name type="scientific">Blattamonas nauphoetae</name>
    <dbReference type="NCBI Taxonomy" id="2049346"/>
    <lineage>
        <taxon>Eukaryota</taxon>
        <taxon>Metamonada</taxon>
        <taxon>Preaxostyla</taxon>
        <taxon>Oxymonadida</taxon>
        <taxon>Blattamonas</taxon>
    </lineage>
</organism>
<feature type="region of interest" description="Disordered" evidence="1">
    <location>
        <begin position="407"/>
        <end position="446"/>
    </location>
</feature>
<reference evidence="3 4" key="1">
    <citation type="journal article" date="2022" name="bioRxiv">
        <title>Genomics of Preaxostyla Flagellates Illuminates Evolutionary Transitions and the Path Towards Mitochondrial Loss.</title>
        <authorList>
            <person name="Novak L.V.F."/>
            <person name="Treitli S.C."/>
            <person name="Pyrih J."/>
            <person name="Halakuc P."/>
            <person name="Pipaliya S.V."/>
            <person name="Vacek V."/>
            <person name="Brzon O."/>
            <person name="Soukal P."/>
            <person name="Eme L."/>
            <person name="Dacks J.B."/>
            <person name="Karnkowska A."/>
            <person name="Elias M."/>
            <person name="Hampl V."/>
        </authorList>
    </citation>
    <scope>NUCLEOTIDE SEQUENCE [LARGE SCALE GENOMIC DNA]</scope>
    <source>
        <strain evidence="3">NAU3</strain>
        <tissue evidence="3">Gut</tissue>
    </source>
</reference>
<dbReference type="SMART" id="SM00220">
    <property type="entry name" value="S_TKc"/>
    <property type="match status" value="1"/>
</dbReference>
<dbReference type="Gene3D" id="1.10.510.10">
    <property type="entry name" value="Transferase(Phosphotransferase) domain 1"/>
    <property type="match status" value="1"/>
</dbReference>
<feature type="region of interest" description="Disordered" evidence="1">
    <location>
        <begin position="334"/>
        <end position="369"/>
    </location>
</feature>
<feature type="compositionally biased region" description="Polar residues" evidence="1">
    <location>
        <begin position="535"/>
        <end position="545"/>
    </location>
</feature>
<accession>A0ABQ9YD83</accession>
<feature type="compositionally biased region" description="Polar residues" evidence="1">
    <location>
        <begin position="346"/>
        <end position="361"/>
    </location>
</feature>
<dbReference type="PROSITE" id="PS50011">
    <property type="entry name" value="PROTEIN_KINASE_DOM"/>
    <property type="match status" value="1"/>
</dbReference>
<dbReference type="InterPro" id="IPR011009">
    <property type="entry name" value="Kinase-like_dom_sf"/>
</dbReference>
<feature type="region of interest" description="Disordered" evidence="1">
    <location>
        <begin position="465"/>
        <end position="561"/>
    </location>
</feature>
<evidence type="ECO:0000256" key="1">
    <source>
        <dbReference type="SAM" id="MobiDB-lite"/>
    </source>
</evidence>
<gene>
    <name evidence="3" type="ORF">BLNAU_3409</name>
</gene>